<keyword evidence="7" id="KW-1133">Transmembrane helix</keyword>
<dbReference type="EMBL" id="VIFY01000073">
    <property type="protein sequence ID" value="TQB71865.1"/>
    <property type="molecule type" value="Genomic_DNA"/>
</dbReference>
<dbReference type="PRINTS" id="PR00385">
    <property type="entry name" value="P450"/>
</dbReference>
<keyword evidence="3 6" id="KW-0560">Oxidoreductase</keyword>
<dbReference type="PANTHER" id="PTHR24305">
    <property type="entry name" value="CYTOCHROME P450"/>
    <property type="match status" value="1"/>
</dbReference>
<name>A0A507QSL3_MONPU</name>
<dbReference type="GO" id="GO:0020037">
    <property type="term" value="F:heme binding"/>
    <property type="evidence" value="ECO:0007669"/>
    <property type="project" value="InterPro"/>
</dbReference>
<evidence type="ECO:0000256" key="6">
    <source>
        <dbReference type="RuleBase" id="RU000461"/>
    </source>
</evidence>
<dbReference type="PROSITE" id="PS00086">
    <property type="entry name" value="CYTOCHROME_P450"/>
    <property type="match status" value="1"/>
</dbReference>
<dbReference type="Proteomes" id="UP000319663">
    <property type="component" value="Unassembled WGS sequence"/>
</dbReference>
<evidence type="ECO:0008006" key="10">
    <source>
        <dbReference type="Google" id="ProtNLM"/>
    </source>
</evidence>
<keyword evidence="7" id="KW-0472">Membrane</keyword>
<evidence type="ECO:0000313" key="9">
    <source>
        <dbReference type="Proteomes" id="UP000319663"/>
    </source>
</evidence>
<comment type="caution">
    <text evidence="8">The sequence shown here is derived from an EMBL/GenBank/DDBJ whole genome shotgun (WGS) entry which is preliminary data.</text>
</comment>
<evidence type="ECO:0000256" key="1">
    <source>
        <dbReference type="ARBA" id="ARBA00001971"/>
    </source>
</evidence>
<protein>
    <recommendedName>
        <fullName evidence="10">Cytochrome P450</fullName>
    </recommendedName>
</protein>
<keyword evidence="6" id="KW-0503">Monooxygenase</keyword>
<dbReference type="STRING" id="5098.A0A507QSL3"/>
<dbReference type="PRINTS" id="PR00463">
    <property type="entry name" value="EP450I"/>
</dbReference>
<dbReference type="GO" id="GO:0004497">
    <property type="term" value="F:monooxygenase activity"/>
    <property type="evidence" value="ECO:0007669"/>
    <property type="project" value="UniProtKB-KW"/>
</dbReference>
<proteinExistence type="inferred from homology"/>
<gene>
    <name evidence="8" type="ORF">MPDQ_007239</name>
</gene>
<dbReference type="InterPro" id="IPR017972">
    <property type="entry name" value="Cyt_P450_CS"/>
</dbReference>
<evidence type="ECO:0000256" key="4">
    <source>
        <dbReference type="ARBA" id="ARBA00023004"/>
    </source>
</evidence>
<dbReference type="OrthoDB" id="3945418at2759"/>
<keyword evidence="7" id="KW-0812">Transmembrane</keyword>
<organism evidence="8 9">
    <name type="scientific">Monascus purpureus</name>
    <name type="common">Red mold</name>
    <name type="synonym">Monascus anka</name>
    <dbReference type="NCBI Taxonomy" id="5098"/>
    <lineage>
        <taxon>Eukaryota</taxon>
        <taxon>Fungi</taxon>
        <taxon>Dikarya</taxon>
        <taxon>Ascomycota</taxon>
        <taxon>Pezizomycotina</taxon>
        <taxon>Eurotiomycetes</taxon>
        <taxon>Eurotiomycetidae</taxon>
        <taxon>Eurotiales</taxon>
        <taxon>Aspergillaceae</taxon>
        <taxon>Monascus</taxon>
    </lineage>
</organism>
<keyword evidence="2 5" id="KW-0479">Metal-binding</keyword>
<evidence type="ECO:0000256" key="5">
    <source>
        <dbReference type="PIRSR" id="PIRSR602401-1"/>
    </source>
</evidence>
<feature type="binding site" description="axial binding residue" evidence="5">
    <location>
        <position position="428"/>
    </location>
    <ligand>
        <name>heme</name>
        <dbReference type="ChEBI" id="CHEBI:30413"/>
    </ligand>
    <ligandPart>
        <name>Fe</name>
        <dbReference type="ChEBI" id="CHEBI:18248"/>
    </ligandPart>
</feature>
<evidence type="ECO:0000256" key="7">
    <source>
        <dbReference type="SAM" id="Phobius"/>
    </source>
</evidence>
<dbReference type="InterPro" id="IPR001128">
    <property type="entry name" value="Cyt_P450"/>
</dbReference>
<reference evidence="8 9" key="1">
    <citation type="submission" date="2019-06" db="EMBL/GenBank/DDBJ databases">
        <title>Wine fermentation using esterase from Monascus purpureus.</title>
        <authorList>
            <person name="Geng C."/>
            <person name="Zhang Y."/>
        </authorList>
    </citation>
    <scope>NUCLEOTIDE SEQUENCE [LARGE SCALE GENOMIC DNA]</scope>
    <source>
        <strain evidence="8">HQ1</strain>
    </source>
</reference>
<dbReference type="GO" id="GO:0005506">
    <property type="term" value="F:iron ion binding"/>
    <property type="evidence" value="ECO:0007669"/>
    <property type="project" value="InterPro"/>
</dbReference>
<evidence type="ECO:0000313" key="8">
    <source>
        <dbReference type="EMBL" id="TQB71865.1"/>
    </source>
</evidence>
<evidence type="ECO:0000256" key="2">
    <source>
        <dbReference type="ARBA" id="ARBA00022723"/>
    </source>
</evidence>
<comment type="cofactor">
    <cofactor evidence="1 5">
        <name>heme</name>
        <dbReference type="ChEBI" id="CHEBI:30413"/>
    </cofactor>
</comment>
<accession>A0A507QSL3</accession>
<dbReference type="CDD" id="cd11062">
    <property type="entry name" value="CYP58-like"/>
    <property type="match status" value="1"/>
</dbReference>
<dbReference type="AlphaFoldDB" id="A0A507QSL3"/>
<feature type="transmembrane region" description="Helical" evidence="7">
    <location>
        <begin position="16"/>
        <end position="37"/>
    </location>
</feature>
<dbReference type="GO" id="GO:0016705">
    <property type="term" value="F:oxidoreductase activity, acting on paired donors, with incorporation or reduction of molecular oxygen"/>
    <property type="evidence" value="ECO:0007669"/>
    <property type="project" value="InterPro"/>
</dbReference>
<dbReference type="SUPFAM" id="SSF48264">
    <property type="entry name" value="Cytochrome P450"/>
    <property type="match status" value="1"/>
</dbReference>
<keyword evidence="5 6" id="KW-0349">Heme</keyword>
<dbReference type="InterPro" id="IPR050121">
    <property type="entry name" value="Cytochrome_P450_monoxygenase"/>
</dbReference>
<dbReference type="InterPro" id="IPR036396">
    <property type="entry name" value="Cyt_P450_sf"/>
</dbReference>
<dbReference type="PROSITE" id="PS51257">
    <property type="entry name" value="PROKAR_LIPOPROTEIN"/>
    <property type="match status" value="1"/>
</dbReference>
<dbReference type="InterPro" id="IPR002401">
    <property type="entry name" value="Cyt_P450_E_grp-I"/>
</dbReference>
<comment type="similarity">
    <text evidence="6">Belongs to the cytochrome P450 family.</text>
</comment>
<dbReference type="Pfam" id="PF00067">
    <property type="entry name" value="p450"/>
    <property type="match status" value="1"/>
</dbReference>
<sequence length="485" mass="53481">MRAATETLHWLTANPVPSAVVLLVGALLAGCIYRLYIHPLSVVPGPRIAACTSLWLAYHTYVGDESSAIFDLHEKYGRVLRVAPNDVDIDDGDAVEPIYIARGGFPKTAAYSKFDIDGHTTIFSTLTLPERASRAKAVAPLFSTASIRNAHSTIGCVFDDFVERLRAEARTGKPVDVLNISRSMAIDVVSTYLFQQRYGAISEQSEMMSASPFVDSYVGVGAYFNLMMGKIGDLVMTIVEWCIANAKTEAAFGIMDRYSAQLVKGAVPKSGSYQSRLLEKVSVQQSQIEVKDVCFAGTDSTGMNMASILWYLAKTPDAYARLRDEVHNCLSKGQDPANGAYLRGVVREGLRLSWANPTRLPRCVPKEGWRFKGYYLPGGTSVGVAAFQLHQDEAVFPQPQRFMPERWLDATDAMLTNFFAFGKGTRTCIAQNLAMTELTQATLRVARADLLRGARAVQDRIEIKEWFNSRVKGEKILIQFAPTGK</sequence>
<evidence type="ECO:0000256" key="3">
    <source>
        <dbReference type="ARBA" id="ARBA00023002"/>
    </source>
</evidence>
<keyword evidence="4 5" id="KW-0408">Iron</keyword>
<dbReference type="PANTHER" id="PTHR24305:SF156">
    <property type="entry name" value="P450, PUTATIVE (EUROFUNG)-RELATED"/>
    <property type="match status" value="1"/>
</dbReference>
<dbReference type="Gene3D" id="1.10.630.10">
    <property type="entry name" value="Cytochrome P450"/>
    <property type="match status" value="1"/>
</dbReference>
<keyword evidence="9" id="KW-1185">Reference proteome</keyword>